<feature type="non-terminal residue" evidence="2">
    <location>
        <position position="301"/>
    </location>
</feature>
<feature type="compositionally biased region" description="Basic residues" evidence="1">
    <location>
        <begin position="1"/>
        <end position="13"/>
    </location>
</feature>
<reference evidence="2" key="1">
    <citation type="submission" date="2021-02" db="EMBL/GenBank/DDBJ databases">
        <authorList>
            <person name="Nieuwenhuis M."/>
            <person name="Van De Peppel L.J.J."/>
        </authorList>
    </citation>
    <scope>NUCLEOTIDE SEQUENCE</scope>
    <source>
        <strain evidence="2">D49</strain>
    </source>
</reference>
<accession>A0A9P7GBR5</accession>
<evidence type="ECO:0000256" key="1">
    <source>
        <dbReference type="SAM" id="MobiDB-lite"/>
    </source>
</evidence>
<feature type="compositionally biased region" description="Acidic residues" evidence="1">
    <location>
        <begin position="46"/>
        <end position="55"/>
    </location>
</feature>
<name>A0A9P7GBR5_9AGAR</name>
<feature type="compositionally biased region" description="Basic and acidic residues" evidence="1">
    <location>
        <begin position="188"/>
        <end position="198"/>
    </location>
</feature>
<feature type="compositionally biased region" description="Basic and acidic residues" evidence="1">
    <location>
        <begin position="149"/>
        <end position="161"/>
    </location>
</feature>
<keyword evidence="3" id="KW-1185">Reference proteome</keyword>
<gene>
    <name evidence="2" type="ORF">H0H81_007543</name>
</gene>
<feature type="compositionally biased region" description="Polar residues" evidence="1">
    <location>
        <begin position="133"/>
        <end position="142"/>
    </location>
</feature>
<organism evidence="2 3">
    <name type="scientific">Sphagnurus paluster</name>
    <dbReference type="NCBI Taxonomy" id="117069"/>
    <lineage>
        <taxon>Eukaryota</taxon>
        <taxon>Fungi</taxon>
        <taxon>Dikarya</taxon>
        <taxon>Basidiomycota</taxon>
        <taxon>Agaricomycotina</taxon>
        <taxon>Agaricomycetes</taxon>
        <taxon>Agaricomycetidae</taxon>
        <taxon>Agaricales</taxon>
        <taxon>Tricholomatineae</taxon>
        <taxon>Lyophyllaceae</taxon>
        <taxon>Sphagnurus</taxon>
    </lineage>
</organism>
<proteinExistence type="predicted"/>
<dbReference type="EMBL" id="JABCKI010002008">
    <property type="protein sequence ID" value="KAG5647657.1"/>
    <property type="molecule type" value="Genomic_DNA"/>
</dbReference>
<dbReference type="OrthoDB" id="3218065at2759"/>
<feature type="region of interest" description="Disordered" evidence="1">
    <location>
        <begin position="132"/>
        <end position="301"/>
    </location>
</feature>
<feature type="compositionally biased region" description="Basic and acidic residues" evidence="1">
    <location>
        <begin position="292"/>
        <end position="301"/>
    </location>
</feature>
<dbReference type="AlphaFoldDB" id="A0A9P7GBR5"/>
<evidence type="ECO:0000313" key="3">
    <source>
        <dbReference type="Proteomes" id="UP000717328"/>
    </source>
</evidence>
<sequence>MPSLKSHRRKSAAHAREAKLQKRKAAKSLAMIPDDAEQFPPPEIDLTGESDSEGGCDWDGTVNHYFFETDSDYSCSGEDSDSDDGFSEFDDEELLQALSHEAELLNQTTPYEALVKNSVTADWRKVEKKFTSGCHTGSSVRTQQRKDKKARDKEKVDEKLRKSNGAVMLRGYFAPKPKPVSDVPTRSAHSEPPAREKSLTPADPALPLEPNFEPVFTGYASDLSGGISEDSENESEEGNNLPNNPRNAAVPSRSCSPSPIPGDDHPMFRVRPPPPPKRRRLEIPARIARQMAQEERRKELA</sequence>
<dbReference type="Proteomes" id="UP000717328">
    <property type="component" value="Unassembled WGS sequence"/>
</dbReference>
<reference evidence="2" key="2">
    <citation type="submission" date="2021-10" db="EMBL/GenBank/DDBJ databases">
        <title>Phylogenomics reveals ancestral predisposition of the termite-cultivated fungus Termitomyces towards a domesticated lifestyle.</title>
        <authorList>
            <person name="Auxier B."/>
            <person name="Grum-Grzhimaylo A."/>
            <person name="Cardenas M.E."/>
            <person name="Lodge J.D."/>
            <person name="Laessoe T."/>
            <person name="Pedersen O."/>
            <person name="Smith M.E."/>
            <person name="Kuyper T.W."/>
            <person name="Franco-Molano E.A."/>
            <person name="Baroni T.J."/>
            <person name="Aanen D.K."/>
        </authorList>
    </citation>
    <scope>NUCLEOTIDE SEQUENCE</scope>
    <source>
        <strain evidence="2">D49</strain>
    </source>
</reference>
<evidence type="ECO:0000313" key="2">
    <source>
        <dbReference type="EMBL" id="KAG5647657.1"/>
    </source>
</evidence>
<protein>
    <submittedName>
        <fullName evidence="2">Uncharacterized protein</fullName>
    </submittedName>
</protein>
<feature type="region of interest" description="Disordered" evidence="1">
    <location>
        <begin position="1"/>
        <end position="55"/>
    </location>
</feature>
<comment type="caution">
    <text evidence="2">The sequence shown here is derived from an EMBL/GenBank/DDBJ whole genome shotgun (WGS) entry which is preliminary data.</text>
</comment>